<dbReference type="EMBL" id="JBAHYK010000411">
    <property type="protein sequence ID" value="KAL0574292.1"/>
    <property type="molecule type" value="Genomic_DNA"/>
</dbReference>
<gene>
    <name evidence="1" type="ORF">V5O48_007668</name>
</gene>
<dbReference type="Proteomes" id="UP001465976">
    <property type="component" value="Unassembled WGS sequence"/>
</dbReference>
<evidence type="ECO:0000313" key="2">
    <source>
        <dbReference type="Proteomes" id="UP001465976"/>
    </source>
</evidence>
<evidence type="ECO:0000313" key="1">
    <source>
        <dbReference type="EMBL" id="KAL0574292.1"/>
    </source>
</evidence>
<proteinExistence type="predicted"/>
<organism evidence="1 2">
    <name type="scientific">Marasmius crinis-equi</name>
    <dbReference type="NCBI Taxonomy" id="585013"/>
    <lineage>
        <taxon>Eukaryota</taxon>
        <taxon>Fungi</taxon>
        <taxon>Dikarya</taxon>
        <taxon>Basidiomycota</taxon>
        <taxon>Agaricomycotina</taxon>
        <taxon>Agaricomycetes</taxon>
        <taxon>Agaricomycetidae</taxon>
        <taxon>Agaricales</taxon>
        <taxon>Marasmiineae</taxon>
        <taxon>Marasmiaceae</taxon>
        <taxon>Marasmius</taxon>
    </lineage>
</organism>
<sequence length="136" mass="15222">MEYSWEASTFQRLRDHQVARGFDPTTTDFAQQLGYSIFDIVNQPLPSCFEELDNSETSPEPIDFSLGILFGDTRPTDEPSLLDLSDISTNKLVASAQTDITETEDGDTKDRKIWSGFMSKFSWAAVDSLDIHAAAF</sequence>
<comment type="caution">
    <text evidence="1">The sequence shown here is derived from an EMBL/GenBank/DDBJ whole genome shotgun (WGS) entry which is preliminary data.</text>
</comment>
<protein>
    <submittedName>
        <fullName evidence="1">Uncharacterized protein</fullName>
    </submittedName>
</protein>
<keyword evidence="2" id="KW-1185">Reference proteome</keyword>
<accession>A0ABR3FG94</accession>
<name>A0ABR3FG94_9AGAR</name>
<reference evidence="1 2" key="1">
    <citation type="submission" date="2024-02" db="EMBL/GenBank/DDBJ databases">
        <title>A draft genome for the cacao thread blight pathogen Marasmius crinis-equi.</title>
        <authorList>
            <person name="Cohen S.P."/>
            <person name="Baruah I.K."/>
            <person name="Amoako-Attah I."/>
            <person name="Bukari Y."/>
            <person name="Meinhardt L.W."/>
            <person name="Bailey B.A."/>
        </authorList>
    </citation>
    <scope>NUCLEOTIDE SEQUENCE [LARGE SCALE GENOMIC DNA]</scope>
    <source>
        <strain evidence="1 2">GH-76</strain>
    </source>
</reference>